<proteinExistence type="inferred from homology"/>
<dbReference type="InterPro" id="IPR000801">
    <property type="entry name" value="Esterase-like"/>
</dbReference>
<evidence type="ECO:0000256" key="6">
    <source>
        <dbReference type="NCBIfam" id="TIGR02821"/>
    </source>
</evidence>
<dbReference type="Proteomes" id="UP001465153">
    <property type="component" value="Unassembled WGS sequence"/>
</dbReference>
<evidence type="ECO:0000256" key="4">
    <source>
        <dbReference type="ARBA" id="ARBA00022801"/>
    </source>
</evidence>
<dbReference type="Gene3D" id="3.40.50.1820">
    <property type="entry name" value="alpha/beta hydrolase"/>
    <property type="match status" value="1"/>
</dbReference>
<comment type="similarity">
    <text evidence="1 7">Belongs to the esterase D family.</text>
</comment>
<sequence>MKLQKISSAKCFDGEQLRYVHYSDVLQCEMKFSIFLPPKAKEGAVPVIYWLSGLTCTDENFVTKAGAQEYASDFGVAIVAPDTSPRGIDVPDDPEEAYDFGLGAGFYLNATQEPWSKHYNMYDYIVHELPQLIASEFPINSDLSSISGHSMGGHGALTIALKNPELFRSVSAFAPICSPMQCPWGQKAFGNYLGDDESRWKKYDTIELIRKSTERLPILIDQGDADNFLEAQLKPKLLEQAAMAADYPISLRIQSGYDHSYFFVASFIGEHIKFHAKNLL</sequence>
<keyword evidence="3 7" id="KW-0719">Serine esterase</keyword>
<dbReference type="GO" id="GO:0016787">
    <property type="term" value="F:hydrolase activity"/>
    <property type="evidence" value="ECO:0007669"/>
    <property type="project" value="UniProtKB-KW"/>
</dbReference>
<dbReference type="PANTHER" id="PTHR10061">
    <property type="entry name" value="S-FORMYLGLUTATHIONE HYDROLASE"/>
    <property type="match status" value="1"/>
</dbReference>
<gene>
    <name evidence="8" type="primary">fghA</name>
    <name evidence="8" type="ORF">NBRC116591_14140</name>
</gene>
<dbReference type="EMBL" id="BAABWN010000004">
    <property type="protein sequence ID" value="GAA6167604.1"/>
    <property type="molecule type" value="Genomic_DNA"/>
</dbReference>
<evidence type="ECO:0000256" key="5">
    <source>
        <dbReference type="ARBA" id="ARBA00047590"/>
    </source>
</evidence>
<dbReference type="InterPro" id="IPR029058">
    <property type="entry name" value="AB_hydrolase_fold"/>
</dbReference>
<dbReference type="PANTHER" id="PTHR10061:SF0">
    <property type="entry name" value="S-FORMYLGLUTATHIONE HYDROLASE"/>
    <property type="match status" value="1"/>
</dbReference>
<comment type="function">
    <text evidence="7">Serine hydrolase involved in the detoxification of formaldehyde.</text>
</comment>
<protein>
    <recommendedName>
        <fullName evidence="2 6">S-formylglutathione hydrolase</fullName>
        <ecNumber evidence="2 6">3.1.2.12</ecNumber>
    </recommendedName>
</protein>
<evidence type="ECO:0000256" key="7">
    <source>
        <dbReference type="RuleBase" id="RU363068"/>
    </source>
</evidence>
<keyword evidence="4 7" id="KW-0378">Hydrolase</keyword>
<evidence type="ECO:0000313" key="8">
    <source>
        <dbReference type="EMBL" id="GAA6167604.1"/>
    </source>
</evidence>
<dbReference type="SUPFAM" id="SSF53474">
    <property type="entry name" value="alpha/beta-Hydrolases"/>
    <property type="match status" value="1"/>
</dbReference>
<evidence type="ECO:0000256" key="3">
    <source>
        <dbReference type="ARBA" id="ARBA00022487"/>
    </source>
</evidence>
<evidence type="ECO:0000313" key="9">
    <source>
        <dbReference type="Proteomes" id="UP001465153"/>
    </source>
</evidence>
<reference evidence="8 9" key="1">
    <citation type="submission" date="2024-04" db="EMBL/GenBank/DDBJ databases">
        <title>Draft genome sequence of Sessilibacter corallicola NBRC 116591.</title>
        <authorList>
            <person name="Miyakawa T."/>
            <person name="Kusuya Y."/>
            <person name="Miura T."/>
        </authorList>
    </citation>
    <scope>NUCLEOTIDE SEQUENCE [LARGE SCALE GENOMIC DNA]</scope>
    <source>
        <strain evidence="8 9">KU-00831-HH</strain>
    </source>
</reference>
<name>A0ABQ0A7H1_9GAMM</name>
<comment type="catalytic activity">
    <reaction evidence="5 7">
        <text>S-formylglutathione + H2O = formate + glutathione + H(+)</text>
        <dbReference type="Rhea" id="RHEA:14961"/>
        <dbReference type="ChEBI" id="CHEBI:15377"/>
        <dbReference type="ChEBI" id="CHEBI:15378"/>
        <dbReference type="ChEBI" id="CHEBI:15740"/>
        <dbReference type="ChEBI" id="CHEBI:57688"/>
        <dbReference type="ChEBI" id="CHEBI:57925"/>
        <dbReference type="EC" id="3.1.2.12"/>
    </reaction>
</comment>
<dbReference type="InterPro" id="IPR014186">
    <property type="entry name" value="S-formylglutathione_hydrol"/>
</dbReference>
<dbReference type="Pfam" id="PF00756">
    <property type="entry name" value="Esterase"/>
    <property type="match status" value="1"/>
</dbReference>
<keyword evidence="9" id="KW-1185">Reference proteome</keyword>
<comment type="caution">
    <text evidence="8">The sequence shown here is derived from an EMBL/GenBank/DDBJ whole genome shotgun (WGS) entry which is preliminary data.</text>
</comment>
<dbReference type="NCBIfam" id="TIGR02821">
    <property type="entry name" value="fghA_ester_D"/>
    <property type="match status" value="1"/>
</dbReference>
<evidence type="ECO:0000256" key="1">
    <source>
        <dbReference type="ARBA" id="ARBA00005622"/>
    </source>
</evidence>
<accession>A0ABQ0A7H1</accession>
<organism evidence="8 9">
    <name type="scientific">Sessilibacter corallicola</name>
    <dbReference type="NCBI Taxonomy" id="2904075"/>
    <lineage>
        <taxon>Bacteria</taxon>
        <taxon>Pseudomonadati</taxon>
        <taxon>Pseudomonadota</taxon>
        <taxon>Gammaproteobacteria</taxon>
        <taxon>Cellvibrionales</taxon>
        <taxon>Cellvibrionaceae</taxon>
        <taxon>Sessilibacter</taxon>
    </lineage>
</organism>
<dbReference type="EC" id="3.1.2.12" evidence="2 6"/>
<evidence type="ECO:0000256" key="2">
    <source>
        <dbReference type="ARBA" id="ARBA00012479"/>
    </source>
</evidence>